<keyword evidence="4 5" id="KW-0472">Membrane</keyword>
<reference evidence="6 7" key="1">
    <citation type="journal article" date="2021" name="G3 (Bethesda)">
        <title>Improved contiguity of the threespine stickleback genome using long-read sequencing.</title>
        <authorList>
            <person name="Nath S."/>
            <person name="Shaw D.E."/>
            <person name="White M.A."/>
        </authorList>
    </citation>
    <scope>NUCLEOTIDE SEQUENCE [LARGE SCALE GENOMIC DNA]</scope>
    <source>
        <strain evidence="6 7">Lake Benthic</strain>
    </source>
</reference>
<evidence type="ECO:0000256" key="2">
    <source>
        <dbReference type="ARBA" id="ARBA00022692"/>
    </source>
</evidence>
<name>A0AAQ4R0H4_GASAC</name>
<keyword evidence="3 5" id="KW-1133">Transmembrane helix</keyword>
<dbReference type="Ensembl" id="ENSGACT00000030736.1">
    <property type="protein sequence ID" value="ENSGACP00000056117.1"/>
    <property type="gene ID" value="ENSGACG00000024118.1"/>
</dbReference>
<protein>
    <submittedName>
        <fullName evidence="6">Uncharacterized protein</fullName>
    </submittedName>
</protein>
<feature type="transmembrane region" description="Helical" evidence="5">
    <location>
        <begin position="109"/>
        <end position="133"/>
    </location>
</feature>
<comment type="subcellular location">
    <subcellularLocation>
        <location evidence="1">Membrane</location>
        <topology evidence="1">Multi-pass membrane protein</topology>
    </subcellularLocation>
</comment>
<dbReference type="InterPro" id="IPR007237">
    <property type="entry name" value="CD20-like"/>
</dbReference>
<evidence type="ECO:0000256" key="3">
    <source>
        <dbReference type="ARBA" id="ARBA00022989"/>
    </source>
</evidence>
<accession>A0AAQ4R0H4</accession>
<organism evidence="6 7">
    <name type="scientific">Gasterosteus aculeatus aculeatus</name>
    <name type="common">three-spined stickleback</name>
    <dbReference type="NCBI Taxonomy" id="481459"/>
    <lineage>
        <taxon>Eukaryota</taxon>
        <taxon>Metazoa</taxon>
        <taxon>Chordata</taxon>
        <taxon>Craniata</taxon>
        <taxon>Vertebrata</taxon>
        <taxon>Euteleostomi</taxon>
        <taxon>Actinopterygii</taxon>
        <taxon>Neopterygii</taxon>
        <taxon>Teleostei</taxon>
        <taxon>Neoteleostei</taxon>
        <taxon>Acanthomorphata</taxon>
        <taxon>Eupercaria</taxon>
        <taxon>Perciformes</taxon>
        <taxon>Cottioidei</taxon>
        <taxon>Gasterosteales</taxon>
        <taxon>Gasterosteidae</taxon>
        <taxon>Gasterosteus</taxon>
    </lineage>
</organism>
<keyword evidence="7" id="KW-1185">Reference proteome</keyword>
<proteinExistence type="predicted"/>
<reference evidence="6" key="3">
    <citation type="submission" date="2025-09" db="UniProtKB">
        <authorList>
            <consortium name="Ensembl"/>
        </authorList>
    </citation>
    <scope>IDENTIFICATION</scope>
</reference>
<dbReference type="GeneTree" id="ENSGT00940000178550"/>
<dbReference type="Pfam" id="PF04103">
    <property type="entry name" value="CD20"/>
    <property type="match status" value="1"/>
</dbReference>
<dbReference type="Proteomes" id="UP000007635">
    <property type="component" value="Chromosome XX"/>
</dbReference>
<dbReference type="AlphaFoldDB" id="A0AAQ4R0H4"/>
<sequence length="222" mass="24536">MRWNCFESLADHADHGGPVQHRTRAGTNQHRFWGFEQLGCCLLAGLCGKMTFLDHVTCFLSPVSCELLPVHQILVFVKGLPNQCLLTSHQFVVTGIMSILAGQFPSSCLVGFTVFMNIAGAIFAVTGAVLYALDLRKASVLWMCERSSKNADFYEDNCTKVALLVQTLLTSMDTTLVAAAVLHLFGDIRFAILGIEALVSGIKEEDVWTKKTINKMYRVNMI</sequence>
<evidence type="ECO:0000313" key="6">
    <source>
        <dbReference type="Ensembl" id="ENSGACP00000056117.1"/>
    </source>
</evidence>
<evidence type="ECO:0000256" key="4">
    <source>
        <dbReference type="ARBA" id="ARBA00023136"/>
    </source>
</evidence>
<dbReference type="GO" id="GO:0016020">
    <property type="term" value="C:membrane"/>
    <property type="evidence" value="ECO:0007669"/>
    <property type="project" value="UniProtKB-SubCell"/>
</dbReference>
<keyword evidence="2 5" id="KW-0812">Transmembrane</keyword>
<evidence type="ECO:0000256" key="1">
    <source>
        <dbReference type="ARBA" id="ARBA00004141"/>
    </source>
</evidence>
<reference evidence="6" key="2">
    <citation type="submission" date="2025-08" db="UniProtKB">
        <authorList>
            <consortium name="Ensembl"/>
        </authorList>
    </citation>
    <scope>IDENTIFICATION</scope>
</reference>
<evidence type="ECO:0000256" key="5">
    <source>
        <dbReference type="SAM" id="Phobius"/>
    </source>
</evidence>
<evidence type="ECO:0000313" key="7">
    <source>
        <dbReference type="Proteomes" id="UP000007635"/>
    </source>
</evidence>